<dbReference type="Proteomes" id="UP000269301">
    <property type="component" value="Unassembled WGS sequence"/>
</dbReference>
<proteinExistence type="predicted"/>
<sequence>MVKKILVCAYFAKNLGDDLFLKILFDRYPNVEWDLLTANRNYKRIFENYRNVKITYLYRGLNFRNHNYNPFYLLNDLFLSYKKYDAFINIGGSIFMQSPAWKLKLSEREYLLRKFKKLGKKAFVLGANFGPYKDEQFIEEYKELFYEYDDICFRDTYSYTIFKDLDNVRLAPDIAFSLGSKVKRTNEKSIGFSIIDLEKLEGLKEYYEPYNDKVISLIEDYINQGYKIKLFSFCDNEGDLKVINFIKENINSNFSSDLQVFNYDGNIETFLREFKSCQIIIGTRFHSVILAMLNNQPFFPIIYNEKTYNLLVDLKMNKVCCHIKDIENLSVESVVEAIKNNTFNNSKVFLNADKQFEKLDVFLA</sequence>
<gene>
    <name evidence="2" type="ORF">D8M06_09775</name>
</gene>
<evidence type="ECO:0000259" key="1">
    <source>
        <dbReference type="Pfam" id="PF04230"/>
    </source>
</evidence>
<accession>A0A495A594</accession>
<dbReference type="PANTHER" id="PTHR36836">
    <property type="entry name" value="COLANIC ACID BIOSYNTHESIS PROTEIN WCAK"/>
    <property type="match status" value="1"/>
</dbReference>
<dbReference type="AlphaFoldDB" id="A0A495A594"/>
<dbReference type="PANTHER" id="PTHR36836:SF1">
    <property type="entry name" value="COLANIC ACID BIOSYNTHESIS PROTEIN WCAK"/>
    <property type="match status" value="1"/>
</dbReference>
<reference evidence="2 3" key="1">
    <citation type="journal article" date="2016" name="Int. J. Syst. Evol. Microbiol.">
        <title>Oceanobacillus halophilus sp. nov., a novel moderately halophilic bacterium from a hypersaline lake.</title>
        <authorList>
            <person name="Amoozegar M.A."/>
            <person name="Bagheri M."/>
            <person name="Makhdoumi A."/>
            <person name="Nikou M.M."/>
            <person name="Fazeli S.A.S."/>
            <person name="Schumann P."/>
            <person name="Sproer C."/>
            <person name="Sanchez-Porro C."/>
            <person name="Ventosa A."/>
        </authorList>
    </citation>
    <scope>NUCLEOTIDE SEQUENCE [LARGE SCALE GENOMIC DNA]</scope>
    <source>
        <strain evidence="2 3">DSM 23996</strain>
    </source>
</reference>
<keyword evidence="3" id="KW-1185">Reference proteome</keyword>
<feature type="domain" description="Polysaccharide pyruvyl transferase" evidence="1">
    <location>
        <begin position="14"/>
        <end position="304"/>
    </location>
</feature>
<dbReference type="EMBL" id="RBZP01000006">
    <property type="protein sequence ID" value="RKQ33489.1"/>
    <property type="molecule type" value="Genomic_DNA"/>
</dbReference>
<evidence type="ECO:0000313" key="3">
    <source>
        <dbReference type="Proteomes" id="UP000269301"/>
    </source>
</evidence>
<comment type="caution">
    <text evidence="2">The sequence shown here is derived from an EMBL/GenBank/DDBJ whole genome shotgun (WGS) entry which is preliminary data.</text>
</comment>
<name>A0A495A594_9BACI</name>
<dbReference type="GO" id="GO:0016740">
    <property type="term" value="F:transferase activity"/>
    <property type="evidence" value="ECO:0007669"/>
    <property type="project" value="UniProtKB-KW"/>
</dbReference>
<keyword evidence="2" id="KW-0808">Transferase</keyword>
<dbReference type="InterPro" id="IPR007345">
    <property type="entry name" value="Polysacch_pyruvyl_Trfase"/>
</dbReference>
<protein>
    <submittedName>
        <fullName evidence="2">Polysaccharide pyruvyl transferase family protein</fullName>
    </submittedName>
</protein>
<evidence type="ECO:0000313" key="2">
    <source>
        <dbReference type="EMBL" id="RKQ33489.1"/>
    </source>
</evidence>
<dbReference type="Pfam" id="PF04230">
    <property type="entry name" value="PS_pyruv_trans"/>
    <property type="match status" value="1"/>
</dbReference>
<organism evidence="2 3">
    <name type="scientific">Oceanobacillus halophilus</name>
    <dbReference type="NCBI Taxonomy" id="930130"/>
    <lineage>
        <taxon>Bacteria</taxon>
        <taxon>Bacillati</taxon>
        <taxon>Bacillota</taxon>
        <taxon>Bacilli</taxon>
        <taxon>Bacillales</taxon>
        <taxon>Bacillaceae</taxon>
        <taxon>Oceanobacillus</taxon>
    </lineage>
</organism>